<keyword evidence="6" id="KW-0547">Nucleotide-binding</keyword>
<evidence type="ECO:0000256" key="5">
    <source>
        <dbReference type="PIRSR" id="PIRSR000350-2"/>
    </source>
</evidence>
<comment type="cofactor">
    <cofactor evidence="6">
        <name>FAD</name>
        <dbReference type="ChEBI" id="CHEBI:57692"/>
    </cofactor>
    <text evidence="6">Binds 1 FAD per subunit.</text>
</comment>
<dbReference type="SUPFAM" id="SSF51905">
    <property type="entry name" value="FAD/NAD(P)-binding domain"/>
    <property type="match status" value="1"/>
</dbReference>
<dbReference type="InterPro" id="IPR036188">
    <property type="entry name" value="FAD/NAD-bd_sf"/>
</dbReference>
<feature type="binding site" evidence="6">
    <location>
        <begin position="180"/>
        <end position="187"/>
    </location>
    <ligand>
        <name>NAD(+)</name>
        <dbReference type="ChEBI" id="CHEBI:57540"/>
    </ligand>
</feature>
<evidence type="ECO:0000259" key="8">
    <source>
        <dbReference type="Pfam" id="PF02852"/>
    </source>
</evidence>
<keyword evidence="11" id="KW-1185">Reference proteome</keyword>
<name>A0A5B2VI23_9BACT</name>
<feature type="active site" description="Proton acceptor" evidence="5">
    <location>
        <position position="443"/>
    </location>
</feature>
<dbReference type="PIRSF" id="PIRSF000350">
    <property type="entry name" value="Mercury_reductase_MerA"/>
    <property type="match status" value="1"/>
</dbReference>
<dbReference type="PRINTS" id="PR00368">
    <property type="entry name" value="FADPNR"/>
</dbReference>
<reference evidence="10 11" key="2">
    <citation type="submission" date="2019-09" db="EMBL/GenBank/DDBJ databases">
        <authorList>
            <person name="Jin C."/>
        </authorList>
    </citation>
    <scope>NUCLEOTIDE SEQUENCE [LARGE SCALE GENOMIC DNA]</scope>
    <source>
        <strain evidence="10 11">BN140078</strain>
    </source>
</reference>
<dbReference type="GO" id="GO:0050660">
    <property type="term" value="F:flavin adenine dinucleotide binding"/>
    <property type="evidence" value="ECO:0007669"/>
    <property type="project" value="TreeGrafter"/>
</dbReference>
<gene>
    <name evidence="10" type="ORF">F0L74_20235</name>
</gene>
<dbReference type="RefSeq" id="WP_149839735.1">
    <property type="nucleotide sequence ID" value="NZ_VUOC01000004.1"/>
</dbReference>
<dbReference type="Pfam" id="PF07992">
    <property type="entry name" value="Pyr_redox_2"/>
    <property type="match status" value="1"/>
</dbReference>
<dbReference type="SUPFAM" id="SSF55424">
    <property type="entry name" value="FAD/NAD-linked reductases, dimerisation (C-terminal) domain"/>
    <property type="match status" value="1"/>
</dbReference>
<accession>A0A5B2VI23</accession>
<keyword evidence="6" id="KW-0520">NAD</keyword>
<feature type="binding site" evidence="6">
    <location>
        <position position="50"/>
    </location>
    <ligand>
        <name>FAD</name>
        <dbReference type="ChEBI" id="CHEBI:57692"/>
    </ligand>
</feature>
<evidence type="ECO:0000256" key="4">
    <source>
        <dbReference type="ARBA" id="ARBA00023002"/>
    </source>
</evidence>
<organism evidence="10 11">
    <name type="scientific">Chitinophaga agrisoli</name>
    <dbReference type="NCBI Taxonomy" id="2607653"/>
    <lineage>
        <taxon>Bacteria</taxon>
        <taxon>Pseudomonadati</taxon>
        <taxon>Bacteroidota</taxon>
        <taxon>Chitinophagia</taxon>
        <taxon>Chitinophagales</taxon>
        <taxon>Chitinophagaceae</taxon>
        <taxon>Chitinophaga</taxon>
    </lineage>
</organism>
<dbReference type="Pfam" id="PF02852">
    <property type="entry name" value="Pyr_redox_dim"/>
    <property type="match status" value="1"/>
</dbReference>
<dbReference type="InterPro" id="IPR023753">
    <property type="entry name" value="FAD/NAD-binding_dom"/>
</dbReference>
<dbReference type="InterPro" id="IPR004099">
    <property type="entry name" value="Pyr_nucl-diS_OxRdtase_dimer"/>
</dbReference>
<comment type="similarity">
    <text evidence="1">Belongs to the class-I pyridine nucleotide-disulfide oxidoreductase family.</text>
</comment>
<feature type="domain" description="FAD/NAD(P)-binding" evidence="9">
    <location>
        <begin position="5"/>
        <end position="323"/>
    </location>
</feature>
<dbReference type="Gene3D" id="3.30.390.30">
    <property type="match status" value="1"/>
</dbReference>
<dbReference type="AlphaFoldDB" id="A0A5B2VI23"/>
<dbReference type="PANTHER" id="PTHR43014:SF2">
    <property type="entry name" value="MERCURIC REDUCTASE"/>
    <property type="match status" value="1"/>
</dbReference>
<feature type="disulfide bond" description="Redox-active" evidence="7">
    <location>
        <begin position="41"/>
        <end position="46"/>
    </location>
</feature>
<protein>
    <submittedName>
        <fullName evidence="10">Mercuric reductase</fullName>
    </submittedName>
</protein>
<dbReference type="PANTHER" id="PTHR43014">
    <property type="entry name" value="MERCURIC REDUCTASE"/>
    <property type="match status" value="1"/>
</dbReference>
<keyword evidence="4" id="KW-0560">Oxidoreductase</keyword>
<evidence type="ECO:0000313" key="11">
    <source>
        <dbReference type="Proteomes" id="UP000324611"/>
    </source>
</evidence>
<evidence type="ECO:0000256" key="3">
    <source>
        <dbReference type="ARBA" id="ARBA00022827"/>
    </source>
</evidence>
<feature type="binding site" evidence="6">
    <location>
        <position position="270"/>
    </location>
    <ligand>
        <name>NAD(+)</name>
        <dbReference type="ChEBI" id="CHEBI:57540"/>
    </ligand>
</feature>
<keyword evidence="2" id="KW-0285">Flavoprotein</keyword>
<dbReference type="Gene3D" id="3.50.50.60">
    <property type="entry name" value="FAD/NAD(P)-binding domain"/>
    <property type="match status" value="2"/>
</dbReference>
<evidence type="ECO:0000256" key="2">
    <source>
        <dbReference type="ARBA" id="ARBA00022630"/>
    </source>
</evidence>
<feature type="binding site" evidence="6">
    <location>
        <position position="311"/>
    </location>
    <ligand>
        <name>FAD</name>
        <dbReference type="ChEBI" id="CHEBI:57692"/>
    </ligand>
</feature>
<evidence type="ECO:0000256" key="1">
    <source>
        <dbReference type="ARBA" id="ARBA00007532"/>
    </source>
</evidence>
<evidence type="ECO:0000313" key="10">
    <source>
        <dbReference type="EMBL" id="KAA2238555.1"/>
    </source>
</evidence>
<proteinExistence type="inferred from homology"/>
<dbReference type="Proteomes" id="UP000324611">
    <property type="component" value="Unassembled WGS sequence"/>
</dbReference>
<dbReference type="PRINTS" id="PR00411">
    <property type="entry name" value="PNDRDTASEI"/>
</dbReference>
<dbReference type="FunFam" id="3.30.390.30:FF:000001">
    <property type="entry name" value="Dihydrolipoyl dehydrogenase"/>
    <property type="match status" value="1"/>
</dbReference>
<dbReference type="InterPro" id="IPR001100">
    <property type="entry name" value="Pyr_nuc-diS_OxRdtase"/>
</dbReference>
<evidence type="ECO:0000259" key="9">
    <source>
        <dbReference type="Pfam" id="PF07992"/>
    </source>
</evidence>
<dbReference type="EMBL" id="VUOC01000004">
    <property type="protein sequence ID" value="KAA2238555.1"/>
    <property type="molecule type" value="Genomic_DNA"/>
</dbReference>
<evidence type="ECO:0000256" key="7">
    <source>
        <dbReference type="PIRSR" id="PIRSR000350-4"/>
    </source>
</evidence>
<sequence>MQQYKAIIVGSGQGGNPLAWKLAAAGWSTAVVEKRFIGGTCINDGCTPTKTMIASAQVAHMVANSKQWGVTVNGWSVDLERVVARKDKIVLDYRSGIEKSLEKTENITVYHGEAVFSGPKTLTVKLNEGATEELSAEYIFLDIGTLPMIPPVPGLDEVSWLTSTTILDLTTLPSHLLILGGSYIALELGQLYRRLGAEVTIMERGPRLLNNEDDDVAEAVQKIMQDEGIHIFTGTQLKQVSQTSRGIVCSIQKDGQTHSVEGSHLLIATGRVPQTATLQPDKAGIELDEKGFIRVNDHLETTVPGIYAMGDAKGGPAFTHIAWHDHLIVYKHLTGASASVKDRQVPYCMFIDPQLGRIGLSEKEATARGLDYTVARLDMTRVARALETGTAKGFMKALVANDTGKILGAMVLGPEGGELMSLLQMAMAGGITAQQMKEMVFAHPLYAESLNNLFYKL</sequence>
<feature type="domain" description="Pyridine nucleotide-disulphide oxidoreductase dimerisation" evidence="8">
    <location>
        <begin position="345"/>
        <end position="452"/>
    </location>
</feature>
<dbReference type="InterPro" id="IPR016156">
    <property type="entry name" value="FAD/NAD-linked_Rdtase_dimer_sf"/>
</dbReference>
<dbReference type="GO" id="GO:0003955">
    <property type="term" value="F:NAD(P)H dehydrogenase (quinone) activity"/>
    <property type="evidence" value="ECO:0007669"/>
    <property type="project" value="TreeGrafter"/>
</dbReference>
<evidence type="ECO:0000256" key="6">
    <source>
        <dbReference type="PIRSR" id="PIRSR000350-3"/>
    </source>
</evidence>
<keyword evidence="3 6" id="KW-0274">FAD</keyword>
<reference evidence="10 11" key="1">
    <citation type="submission" date="2019-09" db="EMBL/GenBank/DDBJ databases">
        <title>Chitinophaga ginsengihumi sp. nov., isolated from soil of ginseng rhizosphere.</title>
        <authorList>
            <person name="Lee J."/>
        </authorList>
    </citation>
    <scope>NUCLEOTIDE SEQUENCE [LARGE SCALE GENOMIC DNA]</scope>
    <source>
        <strain evidence="10 11">BN140078</strain>
    </source>
</reference>
<feature type="binding site" evidence="6">
    <location>
        <position position="203"/>
    </location>
    <ligand>
        <name>NAD(+)</name>
        <dbReference type="ChEBI" id="CHEBI:57540"/>
    </ligand>
</feature>
<comment type="caution">
    <text evidence="10">The sequence shown here is derived from an EMBL/GenBank/DDBJ whole genome shotgun (WGS) entry which is preliminary data.</text>
</comment>